<dbReference type="Proteomes" id="UP001165082">
    <property type="component" value="Unassembled WGS sequence"/>
</dbReference>
<dbReference type="OrthoDB" id="10498951at2759"/>
<reference evidence="2" key="1">
    <citation type="submission" date="2022-07" db="EMBL/GenBank/DDBJ databases">
        <title>Genome analysis of Parmales, a sister group of diatoms, reveals the evolutionary specialization of diatoms from phago-mixotrophs to photoautotrophs.</title>
        <authorList>
            <person name="Ban H."/>
            <person name="Sato S."/>
            <person name="Yoshikawa S."/>
            <person name="Kazumasa Y."/>
            <person name="Nakamura Y."/>
            <person name="Ichinomiya M."/>
            <person name="Saitoh K."/>
            <person name="Sato N."/>
            <person name="Blanc-Mathieu R."/>
            <person name="Endo H."/>
            <person name="Kuwata A."/>
            <person name="Ogata H."/>
        </authorList>
    </citation>
    <scope>NUCLEOTIDE SEQUENCE</scope>
</reference>
<feature type="region of interest" description="Disordered" evidence="1">
    <location>
        <begin position="1"/>
        <end position="27"/>
    </location>
</feature>
<gene>
    <name evidence="2" type="ORF">TrRE_jg11596</name>
</gene>
<feature type="compositionally biased region" description="Polar residues" evidence="1">
    <location>
        <begin position="1"/>
        <end position="10"/>
    </location>
</feature>
<organism evidence="2 3">
    <name type="scientific">Triparma retinervis</name>
    <dbReference type="NCBI Taxonomy" id="2557542"/>
    <lineage>
        <taxon>Eukaryota</taxon>
        <taxon>Sar</taxon>
        <taxon>Stramenopiles</taxon>
        <taxon>Ochrophyta</taxon>
        <taxon>Bolidophyceae</taxon>
        <taxon>Parmales</taxon>
        <taxon>Triparmaceae</taxon>
        <taxon>Triparma</taxon>
    </lineage>
</organism>
<keyword evidence="3" id="KW-1185">Reference proteome</keyword>
<dbReference type="AlphaFoldDB" id="A0A9W7CFZ6"/>
<accession>A0A9W7CFZ6</accession>
<evidence type="ECO:0000313" key="2">
    <source>
        <dbReference type="EMBL" id="GMI03959.1"/>
    </source>
</evidence>
<proteinExistence type="predicted"/>
<evidence type="ECO:0000313" key="3">
    <source>
        <dbReference type="Proteomes" id="UP001165082"/>
    </source>
</evidence>
<name>A0A9W7CFZ6_9STRA</name>
<protein>
    <submittedName>
        <fullName evidence="2">Uncharacterized protein</fullName>
    </submittedName>
</protein>
<feature type="non-terminal residue" evidence="2">
    <location>
        <position position="1"/>
    </location>
</feature>
<sequence length="150" mass="16892">MAPVPNSSLSPDELKARKEAKKKAKAEAKVIKARRQAEFRKAMSTQTKPPPPSLYIFDNVRVNAERLVQVVSTALFASAFSSSSEDREARERGGELMKLMTANKFKLEDMEDPIALWGYTRHKFSKRALLTFDSLRLLEKTGALPTFFPS</sequence>
<dbReference type="EMBL" id="BRXZ01000055">
    <property type="protein sequence ID" value="GMI03959.1"/>
    <property type="molecule type" value="Genomic_DNA"/>
</dbReference>
<comment type="caution">
    <text evidence="2">The sequence shown here is derived from an EMBL/GenBank/DDBJ whole genome shotgun (WGS) entry which is preliminary data.</text>
</comment>
<evidence type="ECO:0000256" key="1">
    <source>
        <dbReference type="SAM" id="MobiDB-lite"/>
    </source>
</evidence>